<dbReference type="Pfam" id="PF00179">
    <property type="entry name" value="UQ_con"/>
    <property type="match status" value="1"/>
</dbReference>
<sequence>MFDPLIVYLFQVAFRTKVFHSSINSNGIICLDILKEQRSPALSPIKCCYFLFLVLDFSMKVLLSICSLLTYPNPPDPLVPEIAHMYNTDRAKHETTAHSWTQKYALG</sequence>
<gene>
    <name evidence="2" type="ORF">AABB24_036919</name>
</gene>
<proteinExistence type="predicted"/>
<dbReference type="Gene3D" id="3.10.110.10">
    <property type="entry name" value="Ubiquitin Conjugating Enzyme"/>
    <property type="match status" value="1"/>
</dbReference>
<dbReference type="InterPro" id="IPR000608">
    <property type="entry name" value="UBC"/>
</dbReference>
<evidence type="ECO:0000259" key="1">
    <source>
        <dbReference type="PROSITE" id="PS50127"/>
    </source>
</evidence>
<feature type="domain" description="UBC core" evidence="1">
    <location>
        <begin position="1"/>
        <end position="106"/>
    </location>
</feature>
<reference evidence="2 3" key="1">
    <citation type="submission" date="2024-05" db="EMBL/GenBank/DDBJ databases">
        <title>De novo assembly of an allotetraploid wild potato.</title>
        <authorList>
            <person name="Hosaka A.J."/>
        </authorList>
    </citation>
    <scope>NUCLEOTIDE SEQUENCE [LARGE SCALE GENOMIC DNA]</scope>
    <source>
        <tissue evidence="2">Young leaves</tissue>
    </source>
</reference>
<protein>
    <recommendedName>
        <fullName evidence="1">UBC core domain-containing protein</fullName>
    </recommendedName>
</protein>
<dbReference type="SUPFAM" id="SSF54495">
    <property type="entry name" value="UBC-like"/>
    <property type="match status" value="1"/>
</dbReference>
<evidence type="ECO:0000313" key="2">
    <source>
        <dbReference type="EMBL" id="KAL3325947.1"/>
    </source>
</evidence>
<accession>A0ABD2R3A7</accession>
<dbReference type="AlphaFoldDB" id="A0ABD2R3A7"/>
<organism evidence="2 3">
    <name type="scientific">Solanum stoloniferum</name>
    <dbReference type="NCBI Taxonomy" id="62892"/>
    <lineage>
        <taxon>Eukaryota</taxon>
        <taxon>Viridiplantae</taxon>
        <taxon>Streptophyta</taxon>
        <taxon>Embryophyta</taxon>
        <taxon>Tracheophyta</taxon>
        <taxon>Spermatophyta</taxon>
        <taxon>Magnoliopsida</taxon>
        <taxon>eudicotyledons</taxon>
        <taxon>Gunneridae</taxon>
        <taxon>Pentapetalae</taxon>
        <taxon>asterids</taxon>
        <taxon>lamiids</taxon>
        <taxon>Solanales</taxon>
        <taxon>Solanaceae</taxon>
        <taxon>Solanoideae</taxon>
        <taxon>Solaneae</taxon>
        <taxon>Solanum</taxon>
    </lineage>
</organism>
<dbReference type="InterPro" id="IPR016135">
    <property type="entry name" value="UBQ-conjugating_enzyme/RWD"/>
</dbReference>
<evidence type="ECO:0000313" key="3">
    <source>
        <dbReference type="Proteomes" id="UP001627284"/>
    </source>
</evidence>
<dbReference type="Proteomes" id="UP001627284">
    <property type="component" value="Unassembled WGS sequence"/>
</dbReference>
<dbReference type="PANTHER" id="PTHR24068">
    <property type="entry name" value="UBIQUITIN-CONJUGATING ENZYME E2"/>
    <property type="match status" value="1"/>
</dbReference>
<dbReference type="EMBL" id="JBJKTR010000022">
    <property type="protein sequence ID" value="KAL3325947.1"/>
    <property type="molecule type" value="Genomic_DNA"/>
</dbReference>
<keyword evidence="3" id="KW-1185">Reference proteome</keyword>
<dbReference type="PROSITE" id="PS50127">
    <property type="entry name" value="UBC_2"/>
    <property type="match status" value="1"/>
</dbReference>
<name>A0ABD2R3A7_9SOLN</name>
<comment type="caution">
    <text evidence="2">The sequence shown here is derived from an EMBL/GenBank/DDBJ whole genome shotgun (WGS) entry which is preliminary data.</text>
</comment>